<dbReference type="GO" id="GO:0006310">
    <property type="term" value="P:DNA recombination"/>
    <property type="evidence" value="ECO:0007669"/>
    <property type="project" value="UniProtKB-KW"/>
</dbReference>
<keyword evidence="2" id="KW-0229">DNA integration</keyword>
<accession>A0A023WYC8</accession>
<dbReference type="AlphaFoldDB" id="A0A023WYC8"/>
<dbReference type="KEGG" id="pstu:UIB01_22930"/>
<dbReference type="Gene3D" id="3.30.160.390">
    <property type="entry name" value="Integrase, DNA-binding domain"/>
    <property type="match status" value="1"/>
</dbReference>
<dbReference type="Gene3D" id="1.10.443.10">
    <property type="entry name" value="Intergrase catalytic core"/>
    <property type="match status" value="1"/>
</dbReference>
<evidence type="ECO:0000256" key="4">
    <source>
        <dbReference type="ARBA" id="ARBA00023172"/>
    </source>
</evidence>
<dbReference type="InterPro" id="IPR038488">
    <property type="entry name" value="Integrase_DNA-bd_sf"/>
</dbReference>
<reference evidence="8 9" key="1">
    <citation type="submission" date="2014-03" db="EMBL/GenBank/DDBJ databases">
        <title>Complete genome sequence of Pseudomonas stutzeri 19SMN4.</title>
        <authorList>
            <person name="Brunet-Galmes I."/>
            <person name="Nogales B."/>
            <person name="Busquets A."/>
            <person name="Pena A."/>
            <person name="Gomila M."/>
            <person name="Garcia-Valdes E."/>
            <person name="Lalucat J."/>
            <person name="Bennasar A."/>
            <person name="Bosch R."/>
        </authorList>
    </citation>
    <scope>NUCLEOTIDE SEQUENCE [LARGE SCALE GENOMIC DNA]</scope>
    <source>
        <strain evidence="8 9">19SMN4</strain>
        <plasmid evidence="9">Plasmid pLIB119</plasmid>
    </source>
</reference>
<evidence type="ECO:0000256" key="3">
    <source>
        <dbReference type="ARBA" id="ARBA00023125"/>
    </source>
</evidence>
<evidence type="ECO:0000259" key="6">
    <source>
        <dbReference type="Pfam" id="PF13356"/>
    </source>
</evidence>
<geneLocation type="plasmid" evidence="8 9">
    <name>pLIB119</name>
</geneLocation>
<keyword evidence="4" id="KW-0233">DNA recombination</keyword>
<dbReference type="SUPFAM" id="SSF56349">
    <property type="entry name" value="DNA breaking-rejoining enzymes"/>
    <property type="match status" value="1"/>
</dbReference>
<dbReference type="InterPro" id="IPR010998">
    <property type="entry name" value="Integrase_recombinase_N"/>
</dbReference>
<dbReference type="CDD" id="cd00801">
    <property type="entry name" value="INT_P4_C"/>
    <property type="match status" value="1"/>
</dbReference>
<feature type="domain" description="Tyr recombinase" evidence="5">
    <location>
        <begin position="233"/>
        <end position="368"/>
    </location>
</feature>
<dbReference type="Proteomes" id="UP000025238">
    <property type="component" value="Plasmid pLIB119"/>
</dbReference>
<keyword evidence="8" id="KW-0614">Plasmid</keyword>
<dbReference type="InterPro" id="IPR013762">
    <property type="entry name" value="Integrase-like_cat_sf"/>
</dbReference>
<dbReference type="InterPro" id="IPR053876">
    <property type="entry name" value="Phage_int_M"/>
</dbReference>
<dbReference type="InterPro" id="IPR050808">
    <property type="entry name" value="Phage_Integrase"/>
</dbReference>
<dbReference type="GO" id="GO:0015074">
    <property type="term" value="P:DNA integration"/>
    <property type="evidence" value="ECO:0007669"/>
    <property type="project" value="UniProtKB-KW"/>
</dbReference>
<keyword evidence="3" id="KW-0238">DNA-binding</keyword>
<dbReference type="PANTHER" id="PTHR30629:SF2">
    <property type="entry name" value="PROPHAGE INTEGRASE INTS-RELATED"/>
    <property type="match status" value="1"/>
</dbReference>
<feature type="domain" description="Phage integrase central" evidence="7">
    <location>
        <begin position="100"/>
        <end position="194"/>
    </location>
</feature>
<dbReference type="EMBL" id="CP007510">
    <property type="protein sequence ID" value="AHY45237.1"/>
    <property type="molecule type" value="Genomic_DNA"/>
</dbReference>
<proteinExistence type="inferred from homology"/>
<sequence length="396" mass="44607">MSKLTPKFVKDTTTPGAYQDGRGLILRIAETGRKSWVFRYSFHGDRHDISLGTYPALSLRDARLAADAERVTISQGKNPLDQRYAIRQKSAASKKAGKTFKSEAKQYVRTHSASWSPAYAQDWESSLENHVFNVIGMLHPRDVHTDNVLAVLEPIWLQIPATAKLVRNRIELILDAAKAKGLREGENPARWRGHLDKLLARQSKSKRPFPAYPWQKIHGLYSDLITLDGSAARAMEMVILTACRSGEVRNAQWHEFDFAERIWTIPAERMKSGVTHRVPLTEAMIDVLDSVKGLDPVWVFKKGRGSGPLAGNALGRVLKKIKAGDCVPHGFRSTFRTWAADATDFPREVCEMALAHGLSDRVEAAYNRAELIDKRRLLMQQWNDFLLGTREQQEAA</sequence>
<dbReference type="InterPro" id="IPR011010">
    <property type="entry name" value="DNA_brk_join_enz"/>
</dbReference>
<dbReference type="Pfam" id="PF22022">
    <property type="entry name" value="Phage_int_M"/>
    <property type="match status" value="1"/>
</dbReference>
<feature type="domain" description="Integrase DNA-binding" evidence="6">
    <location>
        <begin position="4"/>
        <end position="83"/>
    </location>
</feature>
<dbReference type="PATRIC" id="fig|316.97.peg.4594"/>
<dbReference type="GO" id="GO:0003677">
    <property type="term" value="F:DNA binding"/>
    <property type="evidence" value="ECO:0007669"/>
    <property type="project" value="UniProtKB-KW"/>
</dbReference>
<organism evidence="8 9">
    <name type="scientific">Stutzerimonas stutzeri</name>
    <name type="common">Pseudomonas stutzeri</name>
    <dbReference type="NCBI Taxonomy" id="316"/>
    <lineage>
        <taxon>Bacteria</taxon>
        <taxon>Pseudomonadati</taxon>
        <taxon>Pseudomonadota</taxon>
        <taxon>Gammaproteobacteria</taxon>
        <taxon>Pseudomonadales</taxon>
        <taxon>Pseudomonadaceae</taxon>
        <taxon>Stutzerimonas</taxon>
    </lineage>
</organism>
<dbReference type="InterPro" id="IPR025166">
    <property type="entry name" value="Integrase_DNA_bind_dom"/>
</dbReference>
<evidence type="ECO:0000259" key="5">
    <source>
        <dbReference type="Pfam" id="PF00589"/>
    </source>
</evidence>
<dbReference type="Pfam" id="PF13356">
    <property type="entry name" value="Arm-DNA-bind_3"/>
    <property type="match status" value="1"/>
</dbReference>
<dbReference type="PANTHER" id="PTHR30629">
    <property type="entry name" value="PROPHAGE INTEGRASE"/>
    <property type="match status" value="1"/>
</dbReference>
<evidence type="ECO:0000259" key="7">
    <source>
        <dbReference type="Pfam" id="PF22022"/>
    </source>
</evidence>
<evidence type="ECO:0000256" key="1">
    <source>
        <dbReference type="ARBA" id="ARBA00008857"/>
    </source>
</evidence>
<evidence type="ECO:0000256" key="2">
    <source>
        <dbReference type="ARBA" id="ARBA00022908"/>
    </source>
</evidence>
<dbReference type="InterPro" id="IPR002104">
    <property type="entry name" value="Integrase_catalytic"/>
</dbReference>
<evidence type="ECO:0000313" key="9">
    <source>
        <dbReference type="Proteomes" id="UP000025238"/>
    </source>
</evidence>
<evidence type="ECO:0000313" key="8">
    <source>
        <dbReference type="EMBL" id="AHY45237.1"/>
    </source>
</evidence>
<comment type="similarity">
    <text evidence="1">Belongs to the 'phage' integrase family.</text>
</comment>
<dbReference type="Pfam" id="PF00589">
    <property type="entry name" value="Phage_integrase"/>
    <property type="match status" value="1"/>
</dbReference>
<name>A0A023WYC8_STUST</name>
<dbReference type="Gene3D" id="1.10.150.130">
    <property type="match status" value="1"/>
</dbReference>
<protein>
    <submittedName>
        <fullName evidence="8">Integrase</fullName>
    </submittedName>
</protein>
<gene>
    <name evidence="8" type="ORF">UIB01_22930</name>
</gene>